<feature type="region of interest" description="Disordered" evidence="1">
    <location>
        <begin position="18"/>
        <end position="65"/>
    </location>
</feature>
<dbReference type="AlphaFoldDB" id="A0AAE0L1S3"/>
<comment type="caution">
    <text evidence="2">The sequence shown here is derived from an EMBL/GenBank/DDBJ whole genome shotgun (WGS) entry which is preliminary data.</text>
</comment>
<protein>
    <submittedName>
        <fullName evidence="2">Uncharacterized protein</fullName>
    </submittedName>
</protein>
<reference evidence="2 3" key="1">
    <citation type="journal article" date="2015" name="Genome Biol. Evol.">
        <title>Comparative Genomics of a Bacterivorous Green Alga Reveals Evolutionary Causalities and Consequences of Phago-Mixotrophic Mode of Nutrition.</title>
        <authorList>
            <person name="Burns J.A."/>
            <person name="Paasch A."/>
            <person name="Narechania A."/>
            <person name="Kim E."/>
        </authorList>
    </citation>
    <scope>NUCLEOTIDE SEQUENCE [LARGE SCALE GENOMIC DNA]</scope>
    <source>
        <strain evidence="2 3">PLY_AMNH</strain>
    </source>
</reference>
<evidence type="ECO:0000313" key="3">
    <source>
        <dbReference type="Proteomes" id="UP001190700"/>
    </source>
</evidence>
<sequence length="131" mass="13998">MPAANEAASVLTYRSVNAATQHDGDGGVECDEADDDDGVEDDEDDAGGGIGDDDDDDDHAHAGHELDILFQYEDDDFADAVDSGGAISLRDNFAKSDEDVDDELTASQHVRQLLGRRRGSNKGSIMRGPRM</sequence>
<organism evidence="2 3">
    <name type="scientific">Cymbomonas tetramitiformis</name>
    <dbReference type="NCBI Taxonomy" id="36881"/>
    <lineage>
        <taxon>Eukaryota</taxon>
        <taxon>Viridiplantae</taxon>
        <taxon>Chlorophyta</taxon>
        <taxon>Pyramimonadophyceae</taxon>
        <taxon>Pyramimonadales</taxon>
        <taxon>Pyramimonadaceae</taxon>
        <taxon>Cymbomonas</taxon>
    </lineage>
</organism>
<accession>A0AAE0L1S3</accession>
<gene>
    <name evidence="2" type="ORF">CYMTET_22574</name>
</gene>
<keyword evidence="3" id="KW-1185">Reference proteome</keyword>
<evidence type="ECO:0000313" key="2">
    <source>
        <dbReference type="EMBL" id="KAK3268951.1"/>
    </source>
</evidence>
<name>A0AAE0L1S3_9CHLO</name>
<dbReference type="Proteomes" id="UP001190700">
    <property type="component" value="Unassembled WGS sequence"/>
</dbReference>
<evidence type="ECO:0000256" key="1">
    <source>
        <dbReference type="SAM" id="MobiDB-lite"/>
    </source>
</evidence>
<proteinExistence type="predicted"/>
<dbReference type="EMBL" id="LGRX02011453">
    <property type="protein sequence ID" value="KAK3268951.1"/>
    <property type="molecule type" value="Genomic_DNA"/>
</dbReference>
<feature type="compositionally biased region" description="Acidic residues" evidence="1">
    <location>
        <begin position="26"/>
        <end position="57"/>
    </location>
</feature>